<dbReference type="EMBL" id="JBEPSM010000001">
    <property type="protein sequence ID" value="MET4633606.1"/>
    <property type="molecule type" value="Genomic_DNA"/>
</dbReference>
<comment type="catalytic activity">
    <reaction evidence="1 6">
        <text>7,8-dihydroneopterin = 6-hydroxymethyl-7,8-dihydropterin + glycolaldehyde</text>
        <dbReference type="Rhea" id="RHEA:10540"/>
        <dbReference type="ChEBI" id="CHEBI:17001"/>
        <dbReference type="ChEBI" id="CHEBI:17071"/>
        <dbReference type="ChEBI" id="CHEBI:44841"/>
        <dbReference type="EC" id="4.1.2.25"/>
    </reaction>
</comment>
<dbReference type="Pfam" id="PF02152">
    <property type="entry name" value="FolB"/>
    <property type="match status" value="1"/>
</dbReference>
<dbReference type="GO" id="GO:0016491">
    <property type="term" value="F:oxidoreductase activity"/>
    <property type="evidence" value="ECO:0007669"/>
    <property type="project" value="UniProtKB-KW"/>
</dbReference>
<organism evidence="8 9">
    <name type="scientific">Kaistia defluvii</name>
    <dbReference type="NCBI Taxonomy" id="410841"/>
    <lineage>
        <taxon>Bacteria</taxon>
        <taxon>Pseudomonadati</taxon>
        <taxon>Pseudomonadota</taxon>
        <taxon>Alphaproteobacteria</taxon>
        <taxon>Hyphomicrobiales</taxon>
        <taxon>Kaistiaceae</taxon>
        <taxon>Kaistia</taxon>
    </lineage>
</organism>
<dbReference type="PANTHER" id="PTHR42844:SF1">
    <property type="entry name" value="DIHYDRONEOPTERIN ALDOLASE 1-RELATED"/>
    <property type="match status" value="1"/>
</dbReference>
<comment type="caution">
    <text evidence="8">The sequence shown here is derived from an EMBL/GenBank/DDBJ whole genome shotgun (WGS) entry which is preliminary data.</text>
</comment>
<evidence type="ECO:0000256" key="5">
    <source>
        <dbReference type="ARBA" id="ARBA00023239"/>
    </source>
</evidence>
<evidence type="ECO:0000313" key="8">
    <source>
        <dbReference type="EMBL" id="MET4633606.1"/>
    </source>
</evidence>
<name>A0ABV2QX69_9HYPH</name>
<feature type="domain" description="Dihydroneopterin aldolase/epimerase" evidence="7">
    <location>
        <begin position="5"/>
        <end position="118"/>
    </location>
</feature>
<dbReference type="GO" id="GO:0016853">
    <property type="term" value="F:isomerase activity"/>
    <property type="evidence" value="ECO:0007669"/>
    <property type="project" value="UniProtKB-KW"/>
</dbReference>
<evidence type="ECO:0000256" key="3">
    <source>
        <dbReference type="ARBA" id="ARBA00005708"/>
    </source>
</evidence>
<keyword evidence="8" id="KW-0560">Oxidoreductase</keyword>
<proteinExistence type="inferred from homology"/>
<evidence type="ECO:0000259" key="7">
    <source>
        <dbReference type="SMART" id="SM00905"/>
    </source>
</evidence>
<evidence type="ECO:0000256" key="4">
    <source>
        <dbReference type="ARBA" id="ARBA00022909"/>
    </source>
</evidence>
<evidence type="ECO:0000256" key="6">
    <source>
        <dbReference type="RuleBase" id="RU362079"/>
    </source>
</evidence>
<protein>
    <recommendedName>
        <fullName evidence="6">7,8-dihydroneopterin aldolase</fullName>
        <ecNumber evidence="6">4.1.2.25</ecNumber>
    </recommendedName>
</protein>
<dbReference type="NCBIfam" id="TIGR00526">
    <property type="entry name" value="folB_dom"/>
    <property type="match status" value="1"/>
</dbReference>
<sequence length="123" mass="13860">MTDRIFINDLRFFGYHGVLPEEAVLGQRLRVDITAELDLSAAGRDDDLAKTVHYGEMAMLVDEIGRTQRYQLIEALAEAMANAIFETYPSIERLTVRITKPEAPVPLSTGIIAIEIERSRPRD</sequence>
<dbReference type="SUPFAM" id="SSF55620">
    <property type="entry name" value="Tetrahydrobiopterin biosynthesis enzymes-like"/>
    <property type="match status" value="1"/>
</dbReference>
<dbReference type="Proteomes" id="UP001549321">
    <property type="component" value="Unassembled WGS sequence"/>
</dbReference>
<dbReference type="PANTHER" id="PTHR42844">
    <property type="entry name" value="DIHYDRONEOPTERIN ALDOLASE 1-RELATED"/>
    <property type="match status" value="1"/>
</dbReference>
<keyword evidence="4 6" id="KW-0289">Folate biosynthesis</keyword>
<dbReference type="SMART" id="SM00905">
    <property type="entry name" value="FolB"/>
    <property type="match status" value="1"/>
</dbReference>
<evidence type="ECO:0000256" key="2">
    <source>
        <dbReference type="ARBA" id="ARBA00005013"/>
    </source>
</evidence>
<comment type="function">
    <text evidence="6">Catalyzes the conversion of 7,8-dihydroneopterin to 6-hydroxymethyl-7,8-dihydropterin.</text>
</comment>
<comment type="pathway">
    <text evidence="2 6">Cofactor biosynthesis; tetrahydrofolate biosynthesis; 2-amino-4-hydroxy-6-hydroxymethyl-7,8-dihydropteridine diphosphate from 7,8-dihydroneopterin triphosphate: step 3/4.</text>
</comment>
<dbReference type="EC" id="4.1.2.25" evidence="6"/>
<dbReference type="InterPro" id="IPR043133">
    <property type="entry name" value="GTP-CH-I_C/QueF"/>
</dbReference>
<dbReference type="CDD" id="cd00534">
    <property type="entry name" value="DHNA_DHNTPE"/>
    <property type="match status" value="1"/>
</dbReference>
<dbReference type="RefSeq" id="WP_354549982.1">
    <property type="nucleotide sequence ID" value="NZ_JBEPSM010000001.1"/>
</dbReference>
<keyword evidence="5 6" id="KW-0456">Lyase</keyword>
<keyword evidence="9" id="KW-1185">Reference proteome</keyword>
<gene>
    <name evidence="8" type="ORF">ABIE08_001519</name>
</gene>
<comment type="similarity">
    <text evidence="3 6">Belongs to the DHNA family.</text>
</comment>
<dbReference type="InterPro" id="IPR006157">
    <property type="entry name" value="FolB_dom"/>
</dbReference>
<dbReference type="NCBIfam" id="TIGR00525">
    <property type="entry name" value="folB"/>
    <property type="match status" value="1"/>
</dbReference>
<dbReference type="GO" id="GO:0004150">
    <property type="term" value="F:dihydroneopterin aldolase activity"/>
    <property type="evidence" value="ECO:0007669"/>
    <property type="project" value="UniProtKB-EC"/>
</dbReference>
<evidence type="ECO:0000313" key="9">
    <source>
        <dbReference type="Proteomes" id="UP001549321"/>
    </source>
</evidence>
<reference evidence="8 9" key="1">
    <citation type="submission" date="2024-06" db="EMBL/GenBank/DDBJ databases">
        <title>Sorghum-associated microbial communities from plants grown in Nebraska, USA.</title>
        <authorList>
            <person name="Schachtman D."/>
        </authorList>
    </citation>
    <scope>NUCLEOTIDE SEQUENCE [LARGE SCALE GENOMIC DNA]</scope>
    <source>
        <strain evidence="8 9">3207</strain>
    </source>
</reference>
<dbReference type="InterPro" id="IPR006156">
    <property type="entry name" value="Dihydroneopterin_aldolase"/>
</dbReference>
<accession>A0ABV2QX69</accession>
<keyword evidence="8" id="KW-0413">Isomerase</keyword>
<evidence type="ECO:0000256" key="1">
    <source>
        <dbReference type="ARBA" id="ARBA00001353"/>
    </source>
</evidence>
<dbReference type="Gene3D" id="3.30.1130.10">
    <property type="match status" value="1"/>
</dbReference>